<dbReference type="GO" id="GO:0003729">
    <property type="term" value="F:mRNA binding"/>
    <property type="evidence" value="ECO:0007669"/>
    <property type="project" value="TreeGrafter"/>
</dbReference>
<dbReference type="NCBIfam" id="TIGR00756">
    <property type="entry name" value="PPR"/>
    <property type="match status" value="7"/>
</dbReference>
<feature type="repeat" description="PPR" evidence="3">
    <location>
        <begin position="323"/>
        <end position="357"/>
    </location>
</feature>
<dbReference type="InterPro" id="IPR002885">
    <property type="entry name" value="PPR_rpt"/>
</dbReference>
<feature type="repeat" description="PPR" evidence="3">
    <location>
        <begin position="218"/>
        <end position="252"/>
    </location>
</feature>
<feature type="domain" description="Smr" evidence="5">
    <location>
        <begin position="612"/>
        <end position="695"/>
    </location>
</feature>
<feature type="repeat" description="PPR" evidence="3">
    <location>
        <begin position="253"/>
        <end position="287"/>
    </location>
</feature>
<keyword evidence="2" id="KW-0677">Repeat</keyword>
<dbReference type="PROSITE" id="PS51375">
    <property type="entry name" value="PPR"/>
    <property type="match status" value="8"/>
</dbReference>
<evidence type="ECO:0000313" key="6">
    <source>
        <dbReference type="EMBL" id="KAK9698911.1"/>
    </source>
</evidence>
<dbReference type="GO" id="GO:0009570">
    <property type="term" value="C:chloroplast stroma"/>
    <property type="evidence" value="ECO:0007669"/>
    <property type="project" value="TreeGrafter"/>
</dbReference>
<feature type="repeat" description="PPR" evidence="3">
    <location>
        <begin position="358"/>
        <end position="392"/>
    </location>
</feature>
<feature type="compositionally biased region" description="Low complexity" evidence="4">
    <location>
        <begin position="26"/>
        <end position="40"/>
    </location>
</feature>
<proteinExistence type="inferred from homology"/>
<evidence type="ECO:0000256" key="3">
    <source>
        <dbReference type="PROSITE-ProRule" id="PRU00708"/>
    </source>
</evidence>
<dbReference type="PANTHER" id="PTHR47447">
    <property type="entry name" value="OS03G0856100 PROTEIN"/>
    <property type="match status" value="1"/>
</dbReference>
<dbReference type="Proteomes" id="UP001443914">
    <property type="component" value="Unassembled WGS sequence"/>
</dbReference>
<dbReference type="SUPFAM" id="SSF81901">
    <property type="entry name" value="HCP-like"/>
    <property type="match status" value="1"/>
</dbReference>
<dbReference type="InterPro" id="IPR011990">
    <property type="entry name" value="TPR-like_helical_dom_sf"/>
</dbReference>
<comment type="similarity">
    <text evidence="1">Belongs to the PPR family. P subfamily.</text>
</comment>
<reference evidence="6" key="1">
    <citation type="submission" date="2024-03" db="EMBL/GenBank/DDBJ databases">
        <title>WGS assembly of Saponaria officinalis var. Norfolk2.</title>
        <authorList>
            <person name="Jenkins J."/>
            <person name="Shu S."/>
            <person name="Grimwood J."/>
            <person name="Barry K."/>
            <person name="Goodstein D."/>
            <person name="Schmutz J."/>
            <person name="Leebens-Mack J."/>
            <person name="Osbourn A."/>
        </authorList>
    </citation>
    <scope>NUCLEOTIDE SEQUENCE [LARGE SCALE GENOMIC DNA]</scope>
    <source>
        <strain evidence="6">JIC</strain>
    </source>
</reference>
<feature type="region of interest" description="Disordered" evidence="4">
    <location>
        <begin position="26"/>
        <end position="64"/>
    </location>
</feature>
<dbReference type="EMBL" id="JBDFQZ010000008">
    <property type="protein sequence ID" value="KAK9698911.1"/>
    <property type="molecule type" value="Genomic_DNA"/>
</dbReference>
<evidence type="ECO:0000256" key="4">
    <source>
        <dbReference type="SAM" id="MobiDB-lite"/>
    </source>
</evidence>
<dbReference type="PROSITE" id="PS50828">
    <property type="entry name" value="SMR"/>
    <property type="match status" value="1"/>
</dbReference>
<dbReference type="InterPro" id="IPR002625">
    <property type="entry name" value="Smr_dom"/>
</dbReference>
<feature type="repeat" description="PPR" evidence="3">
    <location>
        <begin position="464"/>
        <end position="498"/>
    </location>
</feature>
<dbReference type="Pfam" id="PF13812">
    <property type="entry name" value="PPR_3"/>
    <property type="match status" value="2"/>
</dbReference>
<feature type="repeat" description="PPR" evidence="3">
    <location>
        <begin position="429"/>
        <end position="463"/>
    </location>
</feature>
<dbReference type="GO" id="GO:0042134">
    <property type="term" value="F:rRNA primary transcript binding"/>
    <property type="evidence" value="ECO:0007669"/>
    <property type="project" value="TreeGrafter"/>
</dbReference>
<feature type="repeat" description="PPR" evidence="3">
    <location>
        <begin position="288"/>
        <end position="322"/>
    </location>
</feature>
<dbReference type="GO" id="GO:0045727">
    <property type="term" value="P:positive regulation of translation"/>
    <property type="evidence" value="ECO:0007669"/>
    <property type="project" value="TreeGrafter"/>
</dbReference>
<name>A0AAW1J860_SAPOF</name>
<keyword evidence="7" id="KW-1185">Reference proteome</keyword>
<evidence type="ECO:0000256" key="1">
    <source>
        <dbReference type="ARBA" id="ARBA00007626"/>
    </source>
</evidence>
<evidence type="ECO:0000313" key="7">
    <source>
        <dbReference type="Proteomes" id="UP001443914"/>
    </source>
</evidence>
<organism evidence="6 7">
    <name type="scientific">Saponaria officinalis</name>
    <name type="common">Common soapwort</name>
    <name type="synonym">Lychnis saponaria</name>
    <dbReference type="NCBI Taxonomy" id="3572"/>
    <lineage>
        <taxon>Eukaryota</taxon>
        <taxon>Viridiplantae</taxon>
        <taxon>Streptophyta</taxon>
        <taxon>Embryophyta</taxon>
        <taxon>Tracheophyta</taxon>
        <taxon>Spermatophyta</taxon>
        <taxon>Magnoliopsida</taxon>
        <taxon>eudicotyledons</taxon>
        <taxon>Gunneridae</taxon>
        <taxon>Pentapetalae</taxon>
        <taxon>Caryophyllales</taxon>
        <taxon>Caryophyllaceae</taxon>
        <taxon>Caryophylleae</taxon>
        <taxon>Saponaria</taxon>
    </lineage>
</organism>
<evidence type="ECO:0000259" key="5">
    <source>
        <dbReference type="PROSITE" id="PS50828"/>
    </source>
</evidence>
<dbReference type="AlphaFoldDB" id="A0AAW1J860"/>
<sequence length="710" mass="80280">MSVSFNMSIDFHYCINVPKSTNPKFPNFFPKSPRNPNKKSLISCNSSKSPPNLDETQKKPSLSDQLKPLSTQILAENGKQEAQQLLIKPNKSIWVNPTKPKPSVLSIQRQKRSSYSFNPRIKELKLFAKKLNDCEEGFDSVLEEIPHEMNRENALLILNSLKPWEKTLAFFNWLKTRNLFPVETIFYNVTMKSLRFGRQFELIEGLANEMITNEIKLDNITYSTIITCAKRCNLPDKAVEWFERMYKTGVMPDEVTYSAILDVYAKLGKVEEVMSLYERGRASGWTPDQVAFSVLCKMFGEAGDYDGIRFVLQEMKSLGVQPNLVVYNTLLEAMGKAGKPGLARSLFEEMIESGVDPNEKTLTALVKVYGKARWGRDALELWERMRSNGWPMDFILYNTLLSMCADLGLEEDAEKLFEDMKRSDHCKPDNFTYTAMLNIYGSGGKVDRAMELFEEMSELGVQINVMGCTCLIQCLGRSKRIDDLVKVFEISIESGIKPDDRFCGCLLSVVSLCDELDDANKVLGCLERANPKLVAFINLINAPETKFETLKEEFKGILTDTQIDSRRPFCNCLIDICRNKNMSERAHELLYLGTIFGLYPGLHKKSSKEWSLNMRSLSVGAAQTAFEEWMMSLSNIVDRQEPLPEVFSAYTGAGTHKFSQGLAGAIASHVAKLTAPFKSSEDRAGCFVATREDIVSWIQSRVQSPPTLIT</sequence>
<evidence type="ECO:0000256" key="2">
    <source>
        <dbReference type="ARBA" id="ARBA00022737"/>
    </source>
</evidence>
<dbReference type="PANTHER" id="PTHR47447:SF3">
    <property type="entry name" value="OS03G0856100 PROTEIN"/>
    <property type="match status" value="1"/>
</dbReference>
<dbReference type="Pfam" id="PF13041">
    <property type="entry name" value="PPR_2"/>
    <property type="match status" value="2"/>
</dbReference>
<comment type="caution">
    <text evidence="6">The sequence shown here is derived from an EMBL/GenBank/DDBJ whole genome shotgun (WGS) entry which is preliminary data.</text>
</comment>
<protein>
    <recommendedName>
        <fullName evidence="5">Smr domain-containing protein</fullName>
    </recommendedName>
</protein>
<accession>A0AAW1J860</accession>
<gene>
    <name evidence="6" type="ORF">RND81_08G140000</name>
</gene>
<feature type="repeat" description="PPR" evidence="3">
    <location>
        <begin position="393"/>
        <end position="427"/>
    </location>
</feature>
<dbReference type="Gene3D" id="1.25.40.10">
    <property type="entry name" value="Tetratricopeptide repeat domain"/>
    <property type="match status" value="3"/>
</dbReference>